<keyword evidence="2" id="KW-1185">Reference proteome</keyword>
<evidence type="ECO:0000313" key="1">
    <source>
        <dbReference type="EMBL" id="AAM72606.1"/>
    </source>
</evidence>
<dbReference type="HOGENOM" id="CLU_3041751_0_0_10"/>
<proteinExistence type="predicted"/>
<dbReference type="EMBL" id="AE006470">
    <property type="protein sequence ID" value="AAM72606.1"/>
    <property type="molecule type" value="Genomic_DNA"/>
</dbReference>
<name>Q8KCN6_CHLTE</name>
<dbReference type="AlphaFoldDB" id="Q8KCN6"/>
<organism evidence="1 2">
    <name type="scientific">Chlorobaculum tepidum (strain ATCC 49652 / DSM 12025 / NBRC 103806 / TLS)</name>
    <name type="common">Chlorobium tepidum</name>
    <dbReference type="NCBI Taxonomy" id="194439"/>
    <lineage>
        <taxon>Bacteria</taxon>
        <taxon>Pseudomonadati</taxon>
        <taxon>Chlorobiota</taxon>
        <taxon>Chlorobiia</taxon>
        <taxon>Chlorobiales</taxon>
        <taxon>Chlorobiaceae</taxon>
        <taxon>Chlorobaculum</taxon>
    </lineage>
</organism>
<dbReference type="RefSeq" id="WP_010933045.1">
    <property type="nucleotide sequence ID" value="NC_002932.3"/>
</dbReference>
<protein>
    <submittedName>
        <fullName evidence="1">Uncharacterized protein</fullName>
    </submittedName>
</protein>
<dbReference type="EnsemblBacteria" id="AAM72606">
    <property type="protein sequence ID" value="AAM72606"/>
    <property type="gene ID" value="CT1377"/>
</dbReference>
<evidence type="ECO:0000313" key="2">
    <source>
        <dbReference type="Proteomes" id="UP000001007"/>
    </source>
</evidence>
<dbReference type="KEGG" id="cte:CT1377"/>
<accession>Q8KCN6</accession>
<dbReference type="Proteomes" id="UP000001007">
    <property type="component" value="Chromosome"/>
</dbReference>
<gene>
    <name evidence="1" type="ordered locus">CT1377</name>
</gene>
<sequence length="54" mass="5791">MGDAARQAADRLDLLGLKKLMFQLGSLLFGLFPAADVPEKDKRAMLTGKNEGNG</sequence>
<reference evidence="1 2" key="1">
    <citation type="journal article" date="2002" name="Proc. Natl. Acad. Sci. U.S.A.">
        <title>The complete genome sequence of Chlorobium tepidum TLS, a photosynthetic, anaerobic, green-sulfur bacterium.</title>
        <authorList>
            <person name="Eisen J.A."/>
            <person name="Nelson K.E."/>
            <person name="Paulsen I.T."/>
            <person name="Heidelberg J.F."/>
            <person name="Wu M."/>
            <person name="Dodson R.J."/>
            <person name="Deboy R."/>
            <person name="Gwinn M.L."/>
            <person name="Nelson W.C."/>
            <person name="Haft D.H."/>
            <person name="Hickey E.K."/>
            <person name="Peterson J.D."/>
            <person name="Durkin A.S."/>
            <person name="Kolonay J.L."/>
            <person name="Yang F."/>
            <person name="Holt I."/>
            <person name="Umayam L.A."/>
            <person name="Mason T."/>
            <person name="Brenner M."/>
            <person name="Shea T.P."/>
            <person name="Parksey D."/>
            <person name="Nierman W.C."/>
            <person name="Feldblyum T.V."/>
            <person name="Hansen C.L."/>
            <person name="Craven M.B."/>
            <person name="Radune D."/>
            <person name="Vamathevan J."/>
            <person name="Khouri H."/>
            <person name="White O."/>
            <person name="Gruber T.M."/>
            <person name="Ketchum K.A."/>
            <person name="Venter J.C."/>
            <person name="Tettelin H."/>
            <person name="Bryant D.A."/>
            <person name="Fraser C.M."/>
        </authorList>
    </citation>
    <scope>NUCLEOTIDE SEQUENCE [LARGE SCALE GENOMIC DNA]</scope>
    <source>
        <strain evidence="2">ATCC 49652 / DSM 12025 / NBRC 103806 / TLS</strain>
    </source>
</reference>